<accession>A0A0F9LQN1</accession>
<organism evidence="1">
    <name type="scientific">marine sediment metagenome</name>
    <dbReference type="NCBI Taxonomy" id="412755"/>
    <lineage>
        <taxon>unclassified sequences</taxon>
        <taxon>metagenomes</taxon>
        <taxon>ecological metagenomes</taxon>
    </lineage>
</organism>
<evidence type="ECO:0000313" key="1">
    <source>
        <dbReference type="EMBL" id="KKM55578.1"/>
    </source>
</evidence>
<dbReference type="AlphaFoldDB" id="A0A0F9LQN1"/>
<reference evidence="1" key="1">
    <citation type="journal article" date="2015" name="Nature">
        <title>Complex archaea that bridge the gap between prokaryotes and eukaryotes.</title>
        <authorList>
            <person name="Spang A."/>
            <person name="Saw J.H."/>
            <person name="Jorgensen S.L."/>
            <person name="Zaremba-Niedzwiedzka K."/>
            <person name="Martijn J."/>
            <person name="Lind A.E."/>
            <person name="van Eijk R."/>
            <person name="Schleper C."/>
            <person name="Guy L."/>
            <person name="Ettema T.J."/>
        </authorList>
    </citation>
    <scope>NUCLEOTIDE SEQUENCE</scope>
</reference>
<name>A0A0F9LQN1_9ZZZZ</name>
<sequence length="141" mass="15736">MIGREDLWAEIILNLYVGRDSAISIARLIERIRAHGSSDYSRLGLSTVRAHIIGLQKAGFGILTSPRVGVWMAADDDERLDVIEELRGQVHALERRMAAINQGKCALRTCRAELPEKVLRRRGLYCSPGHRYQAAIGRGKS</sequence>
<gene>
    <name evidence="1" type="ORF">LCGC14_1552550</name>
</gene>
<comment type="caution">
    <text evidence="1">The sequence shown here is derived from an EMBL/GenBank/DDBJ whole genome shotgun (WGS) entry which is preliminary data.</text>
</comment>
<dbReference type="EMBL" id="LAZR01011884">
    <property type="protein sequence ID" value="KKM55578.1"/>
    <property type="molecule type" value="Genomic_DNA"/>
</dbReference>
<proteinExistence type="predicted"/>
<protein>
    <submittedName>
        <fullName evidence="1">Uncharacterized protein</fullName>
    </submittedName>
</protein>